<evidence type="ECO:0000256" key="2">
    <source>
        <dbReference type="ARBA" id="ARBA00001946"/>
    </source>
</evidence>
<dbReference type="STRING" id="419481.SAMN05216233_105167"/>
<comment type="pathway">
    <text evidence="3 11">Cofactor biosynthesis; thiamine diphosphate biosynthesis; 4-methyl-5-(2-phosphoethyl)-thiazole from 5-(2-hydroxyethyl)-4-methylthiazole: step 1/1.</text>
</comment>
<dbReference type="EMBL" id="FMUX01000005">
    <property type="protein sequence ID" value="SCY21940.1"/>
    <property type="molecule type" value="Genomic_DNA"/>
</dbReference>
<evidence type="ECO:0000256" key="5">
    <source>
        <dbReference type="ARBA" id="ARBA00022723"/>
    </source>
</evidence>
<keyword evidence="10 11" id="KW-0784">Thiamine biosynthesis</keyword>
<feature type="binding site" evidence="11">
    <location>
        <position position="123"/>
    </location>
    <ligand>
        <name>ATP</name>
        <dbReference type="ChEBI" id="CHEBI:30616"/>
    </ligand>
</feature>
<feature type="binding site" evidence="11">
    <location>
        <position position="169"/>
    </location>
    <ligand>
        <name>ATP</name>
        <dbReference type="ChEBI" id="CHEBI:30616"/>
    </ligand>
</feature>
<dbReference type="HAMAP" id="MF_00228">
    <property type="entry name" value="Thz_kinase"/>
    <property type="match status" value="1"/>
</dbReference>
<dbReference type="Proteomes" id="UP000198870">
    <property type="component" value="Unassembled WGS sequence"/>
</dbReference>
<dbReference type="RefSeq" id="WP_092210334.1">
    <property type="nucleotide sequence ID" value="NZ_FMUX01000005.1"/>
</dbReference>
<dbReference type="SUPFAM" id="SSF53613">
    <property type="entry name" value="Ribokinase-like"/>
    <property type="match status" value="1"/>
</dbReference>
<protein>
    <recommendedName>
        <fullName evidence="11">Hydroxyethylthiazole kinase</fullName>
        <ecNumber evidence="11">2.7.1.50</ecNumber>
    </recommendedName>
    <alternativeName>
        <fullName evidence="11">4-methyl-5-beta-hydroxyethylthiazole kinase</fullName>
        <shortName evidence="11">TH kinase</shortName>
        <shortName evidence="11">Thz kinase</shortName>
    </alternativeName>
</protein>
<dbReference type="Pfam" id="PF02110">
    <property type="entry name" value="HK"/>
    <property type="match status" value="1"/>
</dbReference>
<name>A0A1G5E5D8_9BACT</name>
<keyword evidence="6 11" id="KW-0547">Nucleotide-binding</keyword>
<dbReference type="NCBIfam" id="TIGR00694">
    <property type="entry name" value="thiM"/>
    <property type="match status" value="1"/>
</dbReference>
<reference evidence="12 13" key="1">
    <citation type="submission" date="2016-10" db="EMBL/GenBank/DDBJ databases">
        <authorList>
            <person name="de Groot N.N."/>
        </authorList>
    </citation>
    <scope>NUCLEOTIDE SEQUENCE [LARGE SCALE GENOMIC DNA]</scope>
    <source>
        <strain evidence="12 13">AA1</strain>
    </source>
</reference>
<dbReference type="CDD" id="cd01170">
    <property type="entry name" value="THZ_kinase"/>
    <property type="match status" value="1"/>
</dbReference>
<organism evidence="12 13">
    <name type="scientific">Desulfoluna spongiiphila</name>
    <dbReference type="NCBI Taxonomy" id="419481"/>
    <lineage>
        <taxon>Bacteria</taxon>
        <taxon>Pseudomonadati</taxon>
        <taxon>Thermodesulfobacteriota</taxon>
        <taxon>Desulfobacteria</taxon>
        <taxon>Desulfobacterales</taxon>
        <taxon>Desulfolunaceae</taxon>
        <taxon>Desulfoluna</taxon>
    </lineage>
</organism>
<evidence type="ECO:0000256" key="4">
    <source>
        <dbReference type="ARBA" id="ARBA00022679"/>
    </source>
</evidence>
<gene>
    <name evidence="11" type="primary">thiM</name>
    <name evidence="12" type="ORF">SAMN05216233_105167</name>
</gene>
<dbReference type="GO" id="GO:0004417">
    <property type="term" value="F:hydroxyethylthiazole kinase activity"/>
    <property type="evidence" value="ECO:0007669"/>
    <property type="project" value="UniProtKB-UniRule"/>
</dbReference>
<comment type="cofactor">
    <cofactor evidence="2 11">
        <name>Mg(2+)</name>
        <dbReference type="ChEBI" id="CHEBI:18420"/>
    </cofactor>
</comment>
<evidence type="ECO:0000256" key="7">
    <source>
        <dbReference type="ARBA" id="ARBA00022777"/>
    </source>
</evidence>
<comment type="similarity">
    <text evidence="11">Belongs to the Thz kinase family.</text>
</comment>
<keyword evidence="9 11" id="KW-0460">Magnesium</keyword>
<sequence>MNDLALKAAENLSRIRESNPLVHNITNYVVMNYTANALLSLGASPVMAHAENEVEEMVSFAGALVLNIGTLSDPWIRAMITAGARARAMGTPVILDPVGSGATTLRTRTATRIIREAGVTLIRGNASEILSLQQEGSGTRGVDAVDTVADAANMASDLATELGVTIAITGPEDIVTDGTRTARILGGHPLMAKVTGTGCTATAIAGAFAAVDPDPFTAACSALAFFGLAGQRAGEQASAPGSFMIALLDALYTLTPEELKSECHIDVLPPAETAGETGKLSR</sequence>
<dbReference type="AlphaFoldDB" id="A0A1G5E5D8"/>
<dbReference type="NCBIfam" id="NF006830">
    <property type="entry name" value="PRK09355.1"/>
    <property type="match status" value="1"/>
</dbReference>
<dbReference type="PRINTS" id="PR01099">
    <property type="entry name" value="HYETHTZKNASE"/>
</dbReference>
<dbReference type="OrthoDB" id="8909021at2"/>
<keyword evidence="5 11" id="KW-0479">Metal-binding</keyword>
<dbReference type="Gene3D" id="3.40.1190.20">
    <property type="match status" value="1"/>
</dbReference>
<dbReference type="GO" id="GO:0009228">
    <property type="term" value="P:thiamine biosynthetic process"/>
    <property type="evidence" value="ECO:0007669"/>
    <property type="project" value="UniProtKB-KW"/>
</dbReference>
<dbReference type="InterPro" id="IPR000417">
    <property type="entry name" value="Hyethyz_kinase"/>
</dbReference>
<evidence type="ECO:0000256" key="6">
    <source>
        <dbReference type="ARBA" id="ARBA00022741"/>
    </source>
</evidence>
<feature type="binding site" evidence="11">
    <location>
        <position position="47"/>
    </location>
    <ligand>
        <name>substrate</name>
    </ligand>
</feature>
<dbReference type="GO" id="GO:0005524">
    <property type="term" value="F:ATP binding"/>
    <property type="evidence" value="ECO:0007669"/>
    <property type="project" value="UniProtKB-UniRule"/>
</dbReference>
<keyword evidence="7 11" id="KW-0418">Kinase</keyword>
<evidence type="ECO:0000256" key="11">
    <source>
        <dbReference type="HAMAP-Rule" id="MF_00228"/>
    </source>
</evidence>
<accession>A0A1G5E5D8</accession>
<evidence type="ECO:0000256" key="10">
    <source>
        <dbReference type="ARBA" id="ARBA00022977"/>
    </source>
</evidence>
<dbReference type="InterPro" id="IPR029056">
    <property type="entry name" value="Ribokinase-like"/>
</dbReference>
<dbReference type="GO" id="GO:0009229">
    <property type="term" value="P:thiamine diphosphate biosynthetic process"/>
    <property type="evidence" value="ECO:0007669"/>
    <property type="project" value="UniProtKB-UniRule"/>
</dbReference>
<comment type="function">
    <text evidence="11">Catalyzes the phosphorylation of the hydroxyl group of 4-methyl-5-beta-hydroxyethylthiazole (THZ).</text>
</comment>
<feature type="binding site" evidence="11">
    <location>
        <position position="196"/>
    </location>
    <ligand>
        <name>substrate</name>
    </ligand>
</feature>
<dbReference type="GO" id="GO:0000287">
    <property type="term" value="F:magnesium ion binding"/>
    <property type="evidence" value="ECO:0007669"/>
    <property type="project" value="UniProtKB-UniRule"/>
</dbReference>
<evidence type="ECO:0000313" key="13">
    <source>
        <dbReference type="Proteomes" id="UP000198870"/>
    </source>
</evidence>
<evidence type="ECO:0000313" key="12">
    <source>
        <dbReference type="EMBL" id="SCY21940.1"/>
    </source>
</evidence>
<dbReference type="UniPathway" id="UPA00060">
    <property type="reaction ID" value="UER00139"/>
</dbReference>
<comment type="catalytic activity">
    <reaction evidence="1 11">
        <text>5-(2-hydroxyethyl)-4-methylthiazole + ATP = 4-methyl-5-(2-phosphooxyethyl)-thiazole + ADP + H(+)</text>
        <dbReference type="Rhea" id="RHEA:24212"/>
        <dbReference type="ChEBI" id="CHEBI:15378"/>
        <dbReference type="ChEBI" id="CHEBI:17957"/>
        <dbReference type="ChEBI" id="CHEBI:30616"/>
        <dbReference type="ChEBI" id="CHEBI:58296"/>
        <dbReference type="ChEBI" id="CHEBI:456216"/>
        <dbReference type="EC" id="2.7.1.50"/>
    </reaction>
</comment>
<evidence type="ECO:0000256" key="3">
    <source>
        <dbReference type="ARBA" id="ARBA00004868"/>
    </source>
</evidence>
<keyword evidence="8 11" id="KW-0067">ATP-binding</keyword>
<evidence type="ECO:0000256" key="9">
    <source>
        <dbReference type="ARBA" id="ARBA00022842"/>
    </source>
</evidence>
<dbReference type="PIRSF" id="PIRSF000513">
    <property type="entry name" value="Thz_kinase"/>
    <property type="match status" value="1"/>
</dbReference>
<dbReference type="EC" id="2.7.1.50" evidence="11"/>
<keyword evidence="4 11" id="KW-0808">Transferase</keyword>
<evidence type="ECO:0000256" key="8">
    <source>
        <dbReference type="ARBA" id="ARBA00022840"/>
    </source>
</evidence>
<evidence type="ECO:0000256" key="1">
    <source>
        <dbReference type="ARBA" id="ARBA00001771"/>
    </source>
</evidence>
<proteinExistence type="inferred from homology"/>
<keyword evidence="13" id="KW-1185">Reference proteome</keyword>